<dbReference type="Proteomes" id="UP000439903">
    <property type="component" value="Unassembled WGS sequence"/>
</dbReference>
<proteinExistence type="predicted"/>
<comment type="caution">
    <text evidence="1">The sequence shown here is derived from an EMBL/GenBank/DDBJ whole genome shotgun (WGS) entry which is preliminary data.</text>
</comment>
<organism evidence="1 2">
    <name type="scientific">Gigaspora margarita</name>
    <dbReference type="NCBI Taxonomy" id="4874"/>
    <lineage>
        <taxon>Eukaryota</taxon>
        <taxon>Fungi</taxon>
        <taxon>Fungi incertae sedis</taxon>
        <taxon>Mucoromycota</taxon>
        <taxon>Glomeromycotina</taxon>
        <taxon>Glomeromycetes</taxon>
        <taxon>Diversisporales</taxon>
        <taxon>Gigasporaceae</taxon>
        <taxon>Gigaspora</taxon>
    </lineage>
</organism>
<evidence type="ECO:0000313" key="1">
    <source>
        <dbReference type="EMBL" id="KAF0440126.1"/>
    </source>
</evidence>
<evidence type="ECO:0000313" key="2">
    <source>
        <dbReference type="Proteomes" id="UP000439903"/>
    </source>
</evidence>
<name>A0A8H3XD87_GIGMA</name>
<dbReference type="AlphaFoldDB" id="A0A8H3XD87"/>
<dbReference type="EMBL" id="WTPW01001368">
    <property type="protein sequence ID" value="KAF0440126.1"/>
    <property type="molecule type" value="Genomic_DNA"/>
</dbReference>
<reference evidence="1 2" key="1">
    <citation type="journal article" date="2019" name="Environ. Microbiol.">
        <title>At the nexus of three kingdoms: the genome of the mycorrhizal fungus Gigaspora margarita provides insights into plant, endobacterial and fungal interactions.</title>
        <authorList>
            <person name="Venice F."/>
            <person name="Ghignone S."/>
            <person name="Salvioli di Fossalunga A."/>
            <person name="Amselem J."/>
            <person name="Novero M."/>
            <person name="Xianan X."/>
            <person name="Sedzielewska Toro K."/>
            <person name="Morin E."/>
            <person name="Lipzen A."/>
            <person name="Grigoriev I.V."/>
            <person name="Henrissat B."/>
            <person name="Martin F.M."/>
            <person name="Bonfante P."/>
        </authorList>
    </citation>
    <scope>NUCLEOTIDE SEQUENCE [LARGE SCALE GENOMIC DNA]</scope>
    <source>
        <strain evidence="1 2">BEG34</strain>
    </source>
</reference>
<protein>
    <submittedName>
        <fullName evidence="1">Uncharacterized protein</fullName>
    </submittedName>
</protein>
<accession>A0A8H3XD87</accession>
<sequence length="196" mass="24208">MAAQKVFSVPEINLSILKEIINIKSFFLINRCSYSNTKPYFKYYNKYYKYKYKYEEYKYNETYIFDLFEADNDDDDKYHNIECFCGKKAKLQRVKKENINSLQFRWGENNYWYKLFLNCEQKICNFFKWWKDILQEEFLNNRIYNDTISVVKNINDTSKSYFKEKMMKQIEKFSTFEMFNLANHLIETIKINEFIN</sequence>
<gene>
    <name evidence="1" type="ORF">F8M41_004067</name>
</gene>
<keyword evidence="2" id="KW-1185">Reference proteome</keyword>